<sequence length="215" mass="22826">MFPVTAPVQDAPETAPARPVLYLPEDVGGTVAWDCLVRDGGLVPVHGRAARPATTPDSTEIRMRAVSPFVPGSTIVAGPTAAWVHVGGVSPRTLHVVHRSGTHRPRAPQGVRVRQAMLLADDLATVGGHQLTSVQRTGLDVARHEPAAHAVETIVALTALGFDVRRARLQLERRLRVTGREAAHRTLDAVERRLRAAPARPVTPGAAAPPLPGRP</sequence>
<protein>
    <recommendedName>
        <fullName evidence="4">Transcriptional regulator with AbiEi antitoxin domain of type IV toxin-antitoxin system</fullName>
    </recommendedName>
</protein>
<keyword evidence="3" id="KW-1185">Reference proteome</keyword>
<gene>
    <name evidence="2" type="ORF">CLV34_2827</name>
</gene>
<accession>A0A2M8W3Y9</accession>
<organism evidence="2 3">
    <name type="scientific">Luteimicrobium subarcticum</name>
    <dbReference type="NCBI Taxonomy" id="620910"/>
    <lineage>
        <taxon>Bacteria</taxon>
        <taxon>Bacillati</taxon>
        <taxon>Actinomycetota</taxon>
        <taxon>Actinomycetes</taxon>
        <taxon>Micrococcales</taxon>
        <taxon>Luteimicrobium</taxon>
    </lineage>
</organism>
<name>A0A2M8W3Y9_9MICO</name>
<proteinExistence type="predicted"/>
<comment type="caution">
    <text evidence="2">The sequence shown here is derived from an EMBL/GenBank/DDBJ whole genome shotgun (WGS) entry which is preliminary data.</text>
</comment>
<evidence type="ECO:0000256" key="1">
    <source>
        <dbReference type="SAM" id="MobiDB-lite"/>
    </source>
</evidence>
<evidence type="ECO:0000313" key="2">
    <source>
        <dbReference type="EMBL" id="PJI85643.1"/>
    </source>
</evidence>
<evidence type="ECO:0008006" key="4">
    <source>
        <dbReference type="Google" id="ProtNLM"/>
    </source>
</evidence>
<evidence type="ECO:0000313" key="3">
    <source>
        <dbReference type="Proteomes" id="UP000231586"/>
    </source>
</evidence>
<dbReference type="EMBL" id="PGTZ01000011">
    <property type="protein sequence ID" value="PJI85643.1"/>
    <property type="molecule type" value="Genomic_DNA"/>
</dbReference>
<dbReference type="AlphaFoldDB" id="A0A2M8W3Y9"/>
<dbReference type="Proteomes" id="UP000231586">
    <property type="component" value="Unassembled WGS sequence"/>
</dbReference>
<reference evidence="2 3" key="1">
    <citation type="submission" date="2017-11" db="EMBL/GenBank/DDBJ databases">
        <title>Genomic Encyclopedia of Archaeal and Bacterial Type Strains, Phase II (KMG-II): From Individual Species to Whole Genera.</title>
        <authorList>
            <person name="Goeker M."/>
        </authorList>
    </citation>
    <scope>NUCLEOTIDE SEQUENCE [LARGE SCALE GENOMIC DNA]</scope>
    <source>
        <strain evidence="2 3">DSM 22413</strain>
    </source>
</reference>
<feature type="region of interest" description="Disordered" evidence="1">
    <location>
        <begin position="195"/>
        <end position="215"/>
    </location>
</feature>